<dbReference type="Proteomes" id="UP000322981">
    <property type="component" value="Unassembled WGS sequence"/>
</dbReference>
<reference evidence="1 2" key="1">
    <citation type="submission" date="2019-09" db="EMBL/GenBank/DDBJ databases">
        <title>Whole-genome sequence of the purple sulfur bacterium Thiohalocapsa marina DSM 19078.</title>
        <authorList>
            <person name="Kyndt J.A."/>
            <person name="Meyer T.E."/>
        </authorList>
    </citation>
    <scope>NUCLEOTIDE SEQUENCE [LARGE SCALE GENOMIC DNA]</scope>
    <source>
        <strain evidence="1 2">DSM 19078</strain>
    </source>
</reference>
<comment type="caution">
    <text evidence="1">The sequence shown here is derived from an EMBL/GenBank/DDBJ whole genome shotgun (WGS) entry which is preliminary data.</text>
</comment>
<name>A0A5M8FBJ4_9GAMM</name>
<dbReference type="EMBL" id="VWXX01000050">
    <property type="protein sequence ID" value="KAA6182248.1"/>
    <property type="molecule type" value="Genomic_DNA"/>
</dbReference>
<accession>A0A5M8FBJ4</accession>
<gene>
    <name evidence="1" type="ORF">F2Q65_18155</name>
</gene>
<evidence type="ECO:0000313" key="2">
    <source>
        <dbReference type="Proteomes" id="UP000322981"/>
    </source>
</evidence>
<dbReference type="AlphaFoldDB" id="A0A5M8FBJ4"/>
<dbReference type="RefSeq" id="WP_150094817.1">
    <property type="nucleotide sequence ID" value="NZ_JBFUOH010000137.1"/>
</dbReference>
<proteinExistence type="predicted"/>
<organism evidence="1 2">
    <name type="scientific">Thiohalocapsa marina</name>
    <dbReference type="NCBI Taxonomy" id="424902"/>
    <lineage>
        <taxon>Bacteria</taxon>
        <taxon>Pseudomonadati</taxon>
        <taxon>Pseudomonadota</taxon>
        <taxon>Gammaproteobacteria</taxon>
        <taxon>Chromatiales</taxon>
        <taxon>Chromatiaceae</taxon>
        <taxon>Thiohalocapsa</taxon>
    </lineage>
</organism>
<evidence type="ECO:0000313" key="1">
    <source>
        <dbReference type="EMBL" id="KAA6182248.1"/>
    </source>
</evidence>
<keyword evidence="2" id="KW-1185">Reference proteome</keyword>
<sequence>MLRRKQTIRISNRRGAEDAERTRRNVNSPFLVCGFCLLTERQTWLPQLGQLETDAVLLSTFDVDRMTTEALM</sequence>
<protein>
    <submittedName>
        <fullName evidence="1">Uncharacterized protein</fullName>
    </submittedName>
</protein>